<dbReference type="SMART" id="SM00360">
    <property type="entry name" value="RRM"/>
    <property type="match status" value="1"/>
</dbReference>
<feature type="compositionally biased region" description="Basic and acidic residues" evidence="3">
    <location>
        <begin position="339"/>
        <end position="360"/>
    </location>
</feature>
<dbReference type="Pfam" id="PF00076">
    <property type="entry name" value="RRM_1"/>
    <property type="match status" value="1"/>
</dbReference>
<feature type="compositionally biased region" description="Basic and acidic residues" evidence="3">
    <location>
        <begin position="420"/>
        <end position="472"/>
    </location>
</feature>
<feature type="region of interest" description="Disordered" evidence="3">
    <location>
        <begin position="300"/>
        <end position="672"/>
    </location>
</feature>
<reference evidence="5 6" key="1">
    <citation type="submission" date="2024-07" db="EMBL/GenBank/DDBJ databases">
        <title>Chromosome-level genome assembly of the water stick insect Ranatra chinensis (Heteroptera: Nepidae).</title>
        <authorList>
            <person name="Liu X."/>
        </authorList>
    </citation>
    <scope>NUCLEOTIDE SEQUENCE [LARGE SCALE GENOMIC DNA]</scope>
    <source>
        <strain evidence="5">Cailab_2021Rc</strain>
        <tissue evidence="5">Muscle</tissue>
    </source>
</reference>
<evidence type="ECO:0000256" key="2">
    <source>
        <dbReference type="PROSITE-ProRule" id="PRU00176"/>
    </source>
</evidence>
<keyword evidence="1 2" id="KW-0694">RNA-binding</keyword>
<dbReference type="PANTHER" id="PTHR23236:SF2">
    <property type="entry name" value="EUKARYOTIC TRANSLATION INITIATION FACTOR 4B"/>
    <property type="match status" value="1"/>
</dbReference>
<dbReference type="AlphaFoldDB" id="A0ABD0YVW4"/>
<sequence>METTAYNDKICNLLHEGPYLKTRNPTIRTKSALNKLVKESSLEDNLRKRLQCSDPQPPRLYGLPKIRKTGEYHWDQSSVLLAQQQELRPFVGSTSSYVKNSMHFIERLKSVKLKSVEVQDVSFGTNFHLRQGWPRWHNPQILLLLLGESRGRSQAIPKPSLNSKPSTVTFRHTPHKHPQPHLCSKMAAPEPCDLISTKHVLLPTAPRASRGTSVDEEKVPTVGPFISYLSNIPYDINEEELANFFKDLKIKNVKLPREERGGNRARGFGYVEFDDRASLISALNLGDTMIKGRPIHIELATHGDSGRGGGRSSMRGNRDGGLRDPSGPDRTSGNWRSGSRADEQDDRGYDRGQFGSKREFGGGGSGYSRGFDRDDRSGSGFYKDERSRDDRFSREDRSFGQNDRFGGGFSDRNFRSGGFSRDDDKDRYRDERMSRDRDRDDRSYGRFDDRRDGKFGPRRDERNEPPKDEPKMRTKLVLKPRSGTAEQTDTQIPATNQSIFGGAKPVDTSARDLEIEKRLAKHVDLYDPRSGAQGGGKSKSDVSSNWLDEKKVEPAPPPKENPWNRKTGDDSVDNGRSTPDEEAEIHQERSMHGDTSEDDVTRVNTESTVQDDKYSGNSNPLQTIEDPRNEGSVHKSPPIGKPRAEEIERQQMPKQRESRKEVDDNISRVSKVQETTTPNFAVQNKFSSLITDEPCVD</sequence>
<feature type="compositionally biased region" description="Basic and acidic residues" evidence="3">
    <location>
        <begin position="584"/>
        <end position="601"/>
    </location>
</feature>
<dbReference type="InterPro" id="IPR000504">
    <property type="entry name" value="RRM_dom"/>
</dbReference>
<feature type="compositionally biased region" description="Basic and acidic residues" evidence="3">
    <location>
        <begin position="509"/>
        <end position="527"/>
    </location>
</feature>
<dbReference type="GO" id="GO:0003723">
    <property type="term" value="F:RNA binding"/>
    <property type="evidence" value="ECO:0007669"/>
    <property type="project" value="UniProtKB-UniRule"/>
</dbReference>
<evidence type="ECO:0000259" key="4">
    <source>
        <dbReference type="PROSITE" id="PS50102"/>
    </source>
</evidence>
<dbReference type="Proteomes" id="UP001558652">
    <property type="component" value="Unassembled WGS sequence"/>
</dbReference>
<feature type="compositionally biased region" description="Basic and acidic residues" evidence="3">
    <location>
        <begin position="642"/>
        <end position="666"/>
    </location>
</feature>
<dbReference type="PROSITE" id="PS50102">
    <property type="entry name" value="RRM"/>
    <property type="match status" value="1"/>
</dbReference>
<keyword evidence="6" id="KW-1185">Reference proteome</keyword>
<feature type="compositionally biased region" description="Polar residues" evidence="3">
    <location>
        <begin position="484"/>
        <end position="499"/>
    </location>
</feature>
<feature type="domain" description="RRM" evidence="4">
    <location>
        <begin position="225"/>
        <end position="302"/>
    </location>
</feature>
<dbReference type="SUPFAM" id="SSF54928">
    <property type="entry name" value="RNA-binding domain, RBD"/>
    <property type="match status" value="1"/>
</dbReference>
<dbReference type="EMBL" id="JBFDAA010000001">
    <property type="protein sequence ID" value="KAL1140094.1"/>
    <property type="molecule type" value="Genomic_DNA"/>
</dbReference>
<comment type="caution">
    <text evidence="5">The sequence shown here is derived from an EMBL/GenBank/DDBJ whole genome shotgun (WGS) entry which is preliminary data.</text>
</comment>
<organism evidence="5 6">
    <name type="scientific">Ranatra chinensis</name>
    <dbReference type="NCBI Taxonomy" id="642074"/>
    <lineage>
        <taxon>Eukaryota</taxon>
        <taxon>Metazoa</taxon>
        <taxon>Ecdysozoa</taxon>
        <taxon>Arthropoda</taxon>
        <taxon>Hexapoda</taxon>
        <taxon>Insecta</taxon>
        <taxon>Pterygota</taxon>
        <taxon>Neoptera</taxon>
        <taxon>Paraneoptera</taxon>
        <taxon>Hemiptera</taxon>
        <taxon>Heteroptera</taxon>
        <taxon>Panheteroptera</taxon>
        <taxon>Nepomorpha</taxon>
        <taxon>Nepidae</taxon>
        <taxon>Ranatrinae</taxon>
        <taxon>Ranatra</taxon>
    </lineage>
</organism>
<name>A0ABD0YVW4_9HEMI</name>
<feature type="region of interest" description="Disordered" evidence="3">
    <location>
        <begin position="154"/>
        <end position="181"/>
    </location>
</feature>
<dbReference type="InterPro" id="IPR012677">
    <property type="entry name" value="Nucleotide-bd_a/b_plait_sf"/>
</dbReference>
<evidence type="ECO:0000313" key="5">
    <source>
        <dbReference type="EMBL" id="KAL1140094.1"/>
    </source>
</evidence>
<dbReference type="Gene3D" id="3.30.70.330">
    <property type="match status" value="1"/>
</dbReference>
<evidence type="ECO:0000256" key="1">
    <source>
        <dbReference type="ARBA" id="ARBA00022884"/>
    </source>
</evidence>
<protein>
    <recommendedName>
        <fullName evidence="4">RRM domain-containing protein</fullName>
    </recommendedName>
</protein>
<feature type="compositionally biased region" description="Polar residues" evidence="3">
    <location>
        <begin position="160"/>
        <end position="170"/>
    </location>
</feature>
<dbReference type="InterPro" id="IPR035979">
    <property type="entry name" value="RBD_domain_sf"/>
</dbReference>
<dbReference type="PANTHER" id="PTHR23236">
    <property type="entry name" value="EUKARYOTIC TRANSLATION INITIATION FACTOR 4B/4H"/>
    <property type="match status" value="1"/>
</dbReference>
<feature type="compositionally biased region" description="Basic and acidic residues" evidence="3">
    <location>
        <begin position="370"/>
        <end position="398"/>
    </location>
</feature>
<gene>
    <name evidence="5" type="ORF">AAG570_000026</name>
</gene>
<accession>A0ABD0YVW4</accession>
<evidence type="ECO:0000313" key="6">
    <source>
        <dbReference type="Proteomes" id="UP001558652"/>
    </source>
</evidence>
<evidence type="ECO:0000256" key="3">
    <source>
        <dbReference type="SAM" id="MobiDB-lite"/>
    </source>
</evidence>
<proteinExistence type="predicted"/>